<dbReference type="OrthoDB" id="3253362at2759"/>
<name>A0A8H5BR93_9AGAR</name>
<keyword evidence="3" id="KW-1185">Reference proteome</keyword>
<reference evidence="2 3" key="1">
    <citation type="journal article" date="2020" name="ISME J.">
        <title>Uncovering the hidden diversity of litter-decomposition mechanisms in mushroom-forming fungi.</title>
        <authorList>
            <person name="Floudas D."/>
            <person name="Bentzer J."/>
            <person name="Ahren D."/>
            <person name="Johansson T."/>
            <person name="Persson P."/>
            <person name="Tunlid A."/>
        </authorList>
    </citation>
    <scope>NUCLEOTIDE SEQUENCE [LARGE SCALE GENOMIC DNA]</scope>
    <source>
        <strain evidence="2 3">CBS 101986</strain>
    </source>
</reference>
<evidence type="ECO:0000313" key="2">
    <source>
        <dbReference type="EMBL" id="KAF5327888.1"/>
    </source>
</evidence>
<sequence>MKSRRRSRPPPSSSHAPSETPPVPINIDELSSRLGLPEIPRSTESHISLLPPEILAQIFTYCIPQERFPHISNTAAPVLLTHVSPYWRALALSLPELWSSVHIAYRNVVEDIPAIESLLARSGDRPLALSIAIDFAEQPQEEILAVLQGHSKRWKNVRFDFGHLLCPPVYSLDQALGNVPQLETFEFHAKDISDVNITPVTQLLRSAPRLRELSWFDDLADVDTLLQLPLSRLTHLSLSIEHDTLDYMQVLKECSNLEHIRLTRPRPRSPSVQPQAPLFLAKLTSLNISSDMLGILDNLILPALKEVRIYGDRRPSLPRPAGHTAAVLHPGASLPPYLSYTSPSLPHIPHSSTEGDDSREGFDATALLSLFDRSLCAITSLSVKAPMAEDMLIRCLRATSSSLVRLSLDGVHVGDGLLQALTWRHNPTRAHVGQISLHYGTLSAPANRKGEGGSGVQVVGHDSDLEEGRLCPKLEELEFDRRVVCSHGVLASMIESRVIWSSPSGTWAPYSPANAMWLAGGIDDGGLSAMLAPLRKVKVVDGHRDLERLKELSLLSRRHSKALAPAGSRVRVPMRRSWTEGNFRQAIALQTRAPLTLVVVPIPKTANTRPSGFTFRRKLCASR</sequence>
<dbReference type="AlphaFoldDB" id="A0A8H5BR93"/>
<dbReference type="InterPro" id="IPR032675">
    <property type="entry name" value="LRR_dom_sf"/>
</dbReference>
<dbReference type="Proteomes" id="UP000567179">
    <property type="component" value="Unassembled WGS sequence"/>
</dbReference>
<comment type="caution">
    <text evidence="2">The sequence shown here is derived from an EMBL/GenBank/DDBJ whole genome shotgun (WGS) entry which is preliminary data.</text>
</comment>
<accession>A0A8H5BR93</accession>
<evidence type="ECO:0008006" key="4">
    <source>
        <dbReference type="Google" id="ProtNLM"/>
    </source>
</evidence>
<dbReference type="Gene3D" id="3.80.10.10">
    <property type="entry name" value="Ribonuclease Inhibitor"/>
    <property type="match status" value="1"/>
</dbReference>
<dbReference type="SUPFAM" id="SSF52047">
    <property type="entry name" value="RNI-like"/>
    <property type="match status" value="1"/>
</dbReference>
<protein>
    <recommendedName>
        <fullName evidence="4">F-box domain-containing protein</fullName>
    </recommendedName>
</protein>
<evidence type="ECO:0000256" key="1">
    <source>
        <dbReference type="SAM" id="MobiDB-lite"/>
    </source>
</evidence>
<proteinExistence type="predicted"/>
<organism evidence="2 3">
    <name type="scientific">Psilocybe cf. subviscida</name>
    <dbReference type="NCBI Taxonomy" id="2480587"/>
    <lineage>
        <taxon>Eukaryota</taxon>
        <taxon>Fungi</taxon>
        <taxon>Dikarya</taxon>
        <taxon>Basidiomycota</taxon>
        <taxon>Agaricomycotina</taxon>
        <taxon>Agaricomycetes</taxon>
        <taxon>Agaricomycetidae</taxon>
        <taxon>Agaricales</taxon>
        <taxon>Agaricineae</taxon>
        <taxon>Strophariaceae</taxon>
        <taxon>Psilocybe</taxon>
    </lineage>
</organism>
<evidence type="ECO:0000313" key="3">
    <source>
        <dbReference type="Proteomes" id="UP000567179"/>
    </source>
</evidence>
<dbReference type="EMBL" id="JAACJJ010000014">
    <property type="protein sequence ID" value="KAF5327888.1"/>
    <property type="molecule type" value="Genomic_DNA"/>
</dbReference>
<feature type="region of interest" description="Disordered" evidence="1">
    <location>
        <begin position="1"/>
        <end position="24"/>
    </location>
</feature>
<gene>
    <name evidence="2" type="ORF">D9619_004850</name>
</gene>